<protein>
    <submittedName>
        <fullName evidence="1">Uncharacterized protein</fullName>
    </submittedName>
</protein>
<dbReference type="EMBL" id="CP010969">
    <property type="protein sequence ID" value="AJQ52372.1"/>
    <property type="molecule type" value="Genomic_DNA"/>
</dbReference>
<dbReference type="InterPro" id="IPR032675">
    <property type="entry name" value="LRR_dom_sf"/>
</dbReference>
<proteinExistence type="predicted"/>
<name>A0A9N7GBB1_RICCR</name>
<dbReference type="Gene3D" id="3.80.10.10">
    <property type="entry name" value="Ribonuclease Inhibitor"/>
    <property type="match status" value="1"/>
</dbReference>
<gene>
    <name evidence="1" type="ORF">UQ52_02845</name>
</gene>
<dbReference type="AlphaFoldDB" id="A0A9N7GBB1"/>
<accession>A0A9N7GBB1</accession>
<organism evidence="1 2">
    <name type="scientific">Rickettsia conorii subsp. raoultii</name>
    <dbReference type="NCBI Taxonomy" id="369822"/>
    <lineage>
        <taxon>Bacteria</taxon>
        <taxon>Pseudomonadati</taxon>
        <taxon>Pseudomonadota</taxon>
        <taxon>Alphaproteobacteria</taxon>
        <taxon>Rickettsiales</taxon>
        <taxon>Rickettsiaceae</taxon>
        <taxon>Rickettsieae</taxon>
        <taxon>Rickettsia</taxon>
        <taxon>spotted fever group</taxon>
    </lineage>
</organism>
<dbReference type="SUPFAM" id="SSF52047">
    <property type="entry name" value="RNI-like"/>
    <property type="match status" value="1"/>
</dbReference>
<evidence type="ECO:0000313" key="2">
    <source>
        <dbReference type="Proteomes" id="UP000077462"/>
    </source>
</evidence>
<sequence>MNNVNKIDVLLDTLRVKGTIENIKLAHNYLRDKGLDRLINNLFKKSIKTLELQNTNIRLDNGIINNFIKFLKESNIEALDISSNPITQENLIKLLEDINETKISDLDISGMFFDNNNVPA</sequence>
<evidence type="ECO:0000313" key="1">
    <source>
        <dbReference type="EMBL" id="AJQ52372.1"/>
    </source>
</evidence>
<dbReference type="Proteomes" id="UP000077462">
    <property type="component" value="Chromosome"/>
</dbReference>
<reference evidence="1 2" key="1">
    <citation type="journal article" date="2016" name="Genome Announc.">
        <title>Genome Sequence of the Tick-Borne Pathogen Rickettsia raoultii.</title>
        <authorList>
            <person name="El Karkouri K."/>
            <person name="Mediannikov O."/>
            <person name="Robert C."/>
            <person name="Raoult D."/>
            <person name="Fournier P.E."/>
        </authorList>
    </citation>
    <scope>NUCLEOTIDE SEQUENCE [LARGE SCALE GENOMIC DNA]</scope>
    <source>
        <strain evidence="1 2">Khabarovsk</strain>
    </source>
</reference>